<protein>
    <submittedName>
        <fullName evidence="1">Uncharacterized protein</fullName>
    </submittedName>
</protein>
<dbReference type="RefSeq" id="WP_127344006.1">
    <property type="nucleotide sequence ID" value="NZ_RJJX01000014.1"/>
</dbReference>
<organism evidence="1 2">
    <name type="scientific">Ancylomarina longa</name>
    <dbReference type="NCBI Taxonomy" id="2487017"/>
    <lineage>
        <taxon>Bacteria</taxon>
        <taxon>Pseudomonadati</taxon>
        <taxon>Bacteroidota</taxon>
        <taxon>Bacteroidia</taxon>
        <taxon>Marinilabiliales</taxon>
        <taxon>Marinifilaceae</taxon>
        <taxon>Ancylomarina</taxon>
    </lineage>
</organism>
<accession>A0A434ATS8</accession>
<keyword evidence="2" id="KW-1185">Reference proteome</keyword>
<evidence type="ECO:0000313" key="1">
    <source>
        <dbReference type="EMBL" id="RUT77836.1"/>
    </source>
</evidence>
<gene>
    <name evidence="1" type="ORF">DLK05_10875</name>
</gene>
<name>A0A434ATS8_9BACT</name>
<reference evidence="1 2" key="1">
    <citation type="submission" date="2018-11" db="EMBL/GenBank/DDBJ databases">
        <title>Parancylomarina longa gen. nov., sp. nov., isolated from sediments of southern Okinawa.</title>
        <authorList>
            <person name="Fu T."/>
        </authorList>
    </citation>
    <scope>NUCLEOTIDE SEQUENCE [LARGE SCALE GENOMIC DNA]</scope>
    <source>
        <strain evidence="1 2">T3-2 S1-C</strain>
    </source>
</reference>
<dbReference type="EMBL" id="RJJX01000014">
    <property type="protein sequence ID" value="RUT77836.1"/>
    <property type="molecule type" value="Genomic_DNA"/>
</dbReference>
<dbReference type="AlphaFoldDB" id="A0A434ATS8"/>
<evidence type="ECO:0000313" key="2">
    <source>
        <dbReference type="Proteomes" id="UP000282985"/>
    </source>
</evidence>
<dbReference type="OrthoDB" id="1123134at2"/>
<sequence>MRKFIPIIAILAFSVCCTPQKKLSGTTVSNDQNKKTEMSRQTAPGTCSLVLSNCQISTDKNIHWLTGKVKIVNAYGAGFLDVIKRNQDLTIQVNNEQIKALQNISELSCTIRKKMGLSNDSAYELLKFNSSKLN</sequence>
<proteinExistence type="predicted"/>
<dbReference type="Proteomes" id="UP000282985">
    <property type="component" value="Unassembled WGS sequence"/>
</dbReference>
<comment type="caution">
    <text evidence="1">The sequence shown here is derived from an EMBL/GenBank/DDBJ whole genome shotgun (WGS) entry which is preliminary data.</text>
</comment>